<dbReference type="Gene3D" id="1.10.1740.10">
    <property type="match status" value="1"/>
</dbReference>
<evidence type="ECO:0000256" key="4">
    <source>
        <dbReference type="ARBA" id="ARBA00023163"/>
    </source>
</evidence>
<evidence type="ECO:0000313" key="10">
    <source>
        <dbReference type="EMBL" id="TNU89196.1"/>
    </source>
</evidence>
<dbReference type="Proteomes" id="UP000253915">
    <property type="component" value="Unassembled WGS sequence"/>
</dbReference>
<evidence type="ECO:0000313" key="8">
    <source>
        <dbReference type="EMBL" id="RDB84284.1"/>
    </source>
</evidence>
<feature type="domain" description="RNA polymerase sigma factor 70 region 4 type 2" evidence="6">
    <location>
        <begin position="107"/>
        <end position="158"/>
    </location>
</feature>
<dbReference type="Pfam" id="PF08281">
    <property type="entry name" value="Sigma70_r4_2"/>
    <property type="match status" value="1"/>
</dbReference>
<dbReference type="GO" id="GO:0006352">
    <property type="term" value="P:DNA-templated transcription initiation"/>
    <property type="evidence" value="ECO:0007669"/>
    <property type="project" value="InterPro"/>
</dbReference>
<feature type="domain" description="RNA polymerase sigma-70 region 2" evidence="5">
    <location>
        <begin position="16"/>
        <end position="80"/>
    </location>
</feature>
<dbReference type="Proteomes" id="UP000312594">
    <property type="component" value="Unassembled WGS sequence"/>
</dbReference>
<dbReference type="InterPro" id="IPR013325">
    <property type="entry name" value="RNA_pol_sigma_r2"/>
</dbReference>
<evidence type="ECO:0000256" key="3">
    <source>
        <dbReference type="ARBA" id="ARBA00023082"/>
    </source>
</evidence>
<sequence length="190" mass="21776">MADLRSDEFMNHALRDWEDMVYRLALSQTREPADASDVCQETFISLLKDATVFQDDEHLKAWLIRVTINRCNQLRRTASRHRTQPLPDDETLLPKTPPASAALMANEVWRVLDTLPPKYRAVVHLHYVEGYSTEEIAEIAKCRPSTVRSRLRRARAQLKTLIEQEESHEAVADGRVSCFDGGNREPEYGA</sequence>
<evidence type="ECO:0000256" key="2">
    <source>
        <dbReference type="ARBA" id="ARBA00023015"/>
    </source>
</evidence>
<dbReference type="Proteomes" id="UP000436429">
    <property type="component" value="Unassembled WGS sequence"/>
</dbReference>
<evidence type="ECO:0000313" key="13">
    <source>
        <dbReference type="Proteomes" id="UP000312594"/>
    </source>
</evidence>
<dbReference type="EMBL" id="WPOM01000049">
    <property type="protein sequence ID" value="MVN34322.1"/>
    <property type="molecule type" value="Genomic_DNA"/>
</dbReference>
<reference evidence="10" key="3">
    <citation type="submission" date="2019-06" db="EMBL/GenBank/DDBJ databases">
        <authorList>
            <person name="Bisanz J.E."/>
            <person name="Turnbaugh P.J."/>
        </authorList>
    </citation>
    <scope>NUCLEOTIDE SEQUENCE</scope>
    <source>
        <strain evidence="10">SECO-MT75m2</strain>
    </source>
</reference>
<dbReference type="InterPro" id="IPR014284">
    <property type="entry name" value="RNA_pol_sigma-70_dom"/>
</dbReference>
<comment type="caution">
    <text evidence="8">The sequence shown here is derived from an EMBL/GenBank/DDBJ whole genome shotgun (WGS) entry which is preliminary data.</text>
</comment>
<evidence type="ECO:0000313" key="14">
    <source>
        <dbReference type="Proteomes" id="UP000436429"/>
    </source>
</evidence>
<dbReference type="PANTHER" id="PTHR43133:SF51">
    <property type="entry name" value="RNA POLYMERASE SIGMA FACTOR"/>
    <property type="match status" value="1"/>
</dbReference>
<comment type="similarity">
    <text evidence="1">Belongs to the sigma-70 factor family. ECF subfamily.</text>
</comment>
<keyword evidence="3" id="KW-0731">Sigma factor</keyword>
<proteinExistence type="inferred from homology"/>
<evidence type="ECO:0000259" key="6">
    <source>
        <dbReference type="Pfam" id="PF08281"/>
    </source>
</evidence>
<keyword evidence="2" id="KW-0805">Transcription regulation</keyword>
<dbReference type="PANTHER" id="PTHR43133">
    <property type="entry name" value="RNA POLYMERASE ECF-TYPE SIGMA FACTO"/>
    <property type="match status" value="1"/>
</dbReference>
<dbReference type="GO" id="GO:0003677">
    <property type="term" value="F:DNA binding"/>
    <property type="evidence" value="ECO:0007669"/>
    <property type="project" value="InterPro"/>
</dbReference>
<dbReference type="InterPro" id="IPR013324">
    <property type="entry name" value="RNA_pol_sigma_r3/r4-like"/>
</dbReference>
<protein>
    <submittedName>
        <fullName evidence="7 8">RNA polymerase sigma factor</fullName>
    </submittedName>
</protein>
<evidence type="ECO:0000313" key="11">
    <source>
        <dbReference type="Proteomes" id="UP000253857"/>
    </source>
</evidence>
<dbReference type="RefSeq" id="WP_015759786.1">
    <property type="nucleotide sequence ID" value="NZ_AP031442.1"/>
</dbReference>
<reference evidence="10 13" key="1">
    <citation type="journal article" date="2005" name="Appl. Environ. Microbiol.">
        <title>Intestinal bacterial communities that produce active estrogen-like compounds enterodiol and enterolactone in humans.</title>
        <authorList>
            <person name="Clavel T."/>
            <person name="Henderson G."/>
            <person name="Alpert C.A."/>
            <person name="Philippe C."/>
            <person name="Rigottier-Gois L."/>
            <person name="Dore J."/>
            <person name="Blaut M."/>
        </authorList>
    </citation>
    <scope>NUCLEOTIDE SEQUENCE [LARGE SCALE GENOMIC DNA]</scope>
    <source>
        <strain evidence="10 13">SECO-MT75m2</strain>
    </source>
</reference>
<organism evidence="8 11">
    <name type="scientific">Eggerthella lenta</name>
    <name type="common">Eubacterium lentum</name>
    <dbReference type="NCBI Taxonomy" id="84112"/>
    <lineage>
        <taxon>Bacteria</taxon>
        <taxon>Bacillati</taxon>
        <taxon>Actinomycetota</taxon>
        <taxon>Coriobacteriia</taxon>
        <taxon>Eggerthellales</taxon>
        <taxon>Eggerthellaceae</taxon>
        <taxon>Eggerthella</taxon>
    </lineage>
</organism>
<dbReference type="InterPro" id="IPR036388">
    <property type="entry name" value="WH-like_DNA-bd_sf"/>
</dbReference>
<dbReference type="EMBL" id="PPTY01000018">
    <property type="protein sequence ID" value="RDB84284.1"/>
    <property type="molecule type" value="Genomic_DNA"/>
</dbReference>
<name>A0A369N3M3_EGGLN</name>
<dbReference type="Pfam" id="PF04542">
    <property type="entry name" value="Sigma70_r2"/>
    <property type="match status" value="1"/>
</dbReference>
<dbReference type="Gene3D" id="1.10.10.10">
    <property type="entry name" value="Winged helix-like DNA-binding domain superfamily/Winged helix DNA-binding domain"/>
    <property type="match status" value="1"/>
</dbReference>
<dbReference type="NCBIfam" id="TIGR02937">
    <property type="entry name" value="sigma70-ECF"/>
    <property type="match status" value="1"/>
</dbReference>
<dbReference type="GO" id="GO:0016987">
    <property type="term" value="F:sigma factor activity"/>
    <property type="evidence" value="ECO:0007669"/>
    <property type="project" value="UniProtKB-KW"/>
</dbReference>
<evidence type="ECO:0000256" key="1">
    <source>
        <dbReference type="ARBA" id="ARBA00010641"/>
    </source>
</evidence>
<evidence type="ECO:0000313" key="9">
    <source>
        <dbReference type="EMBL" id="RDC37572.1"/>
    </source>
</evidence>
<dbReference type="Proteomes" id="UP000253857">
    <property type="component" value="Unassembled WGS sequence"/>
</dbReference>
<reference evidence="7 14" key="4">
    <citation type="submission" date="2019-11" db="EMBL/GenBank/DDBJ databases">
        <title>Whole genome shotgun sequencing (WGS) data from Adlercreutzia equolifaciens ResAG-91, Eggerthella lenta MRI-F36, MRI-F37, MRI-F40, ResAG-49, ResAG-88, ResAG-121, ResAG-145, and Gordonibacter sp. ResAG-5, ResAG-26, ResAG-43, ResAG-50, ResAG-59.</title>
        <authorList>
            <person name="Stoll D.A."/>
            <person name="Danylec N."/>
            <person name="Franz C.M.A.P."/>
            <person name="Huch M."/>
        </authorList>
    </citation>
    <scope>NUCLEOTIDE SEQUENCE [LARGE SCALE GENOMIC DNA]</scope>
    <source>
        <strain evidence="7 14">ResAG-88</strain>
    </source>
</reference>
<gene>
    <name evidence="9" type="ORF">C1853_09685</name>
    <name evidence="8" type="ORF">C1871_10315</name>
    <name evidence="10" type="ORF">FIC87_12065</name>
    <name evidence="7" type="ORF">GO726_14300</name>
</gene>
<dbReference type="OMA" id="NELVKWR"/>
<evidence type="ECO:0000313" key="7">
    <source>
        <dbReference type="EMBL" id="MVN34322.1"/>
    </source>
</evidence>
<evidence type="ECO:0000259" key="5">
    <source>
        <dbReference type="Pfam" id="PF04542"/>
    </source>
</evidence>
<evidence type="ECO:0000313" key="12">
    <source>
        <dbReference type="Proteomes" id="UP000253915"/>
    </source>
</evidence>
<dbReference type="InterPro" id="IPR013249">
    <property type="entry name" value="RNA_pol_sigma70_r4_t2"/>
</dbReference>
<dbReference type="SUPFAM" id="SSF88946">
    <property type="entry name" value="Sigma2 domain of RNA polymerase sigma factors"/>
    <property type="match status" value="1"/>
</dbReference>
<keyword evidence="4" id="KW-0804">Transcription</keyword>
<accession>A0A369N3M3</accession>
<dbReference type="CDD" id="cd06171">
    <property type="entry name" value="Sigma70_r4"/>
    <property type="match status" value="1"/>
</dbReference>
<reference evidence="11 12" key="2">
    <citation type="journal article" date="2018" name="Elife">
        <title>Discovery and characterization of a prevalent human gut bacterial enzyme sufficient for the inactivation of a family of plant toxins.</title>
        <authorList>
            <person name="Koppel N."/>
            <person name="Bisanz J.E."/>
            <person name="Pandelia M.E."/>
            <person name="Turnbaugh P.J."/>
            <person name="Balskus E.P."/>
        </authorList>
    </citation>
    <scope>NUCLEOTIDE SEQUENCE [LARGE SCALE GENOMIC DNA]</scope>
    <source>
        <strain evidence="9 12">16A</strain>
        <strain evidence="8 11">FAA1-1-60AUCSF</strain>
    </source>
</reference>
<dbReference type="InterPro" id="IPR039425">
    <property type="entry name" value="RNA_pol_sigma-70-like"/>
</dbReference>
<dbReference type="EMBL" id="PPUQ01000012">
    <property type="protein sequence ID" value="RDC37572.1"/>
    <property type="molecule type" value="Genomic_DNA"/>
</dbReference>
<dbReference type="AlphaFoldDB" id="A0A369N3M3"/>
<dbReference type="EMBL" id="VEVP01000033">
    <property type="protein sequence ID" value="TNU89196.1"/>
    <property type="molecule type" value="Genomic_DNA"/>
</dbReference>
<dbReference type="InterPro" id="IPR007627">
    <property type="entry name" value="RNA_pol_sigma70_r2"/>
</dbReference>
<dbReference type="SUPFAM" id="SSF88659">
    <property type="entry name" value="Sigma3 and sigma4 domains of RNA polymerase sigma factors"/>
    <property type="match status" value="1"/>
</dbReference>